<evidence type="ECO:0000313" key="11">
    <source>
        <dbReference type="EMBL" id="MEA5391083.1"/>
    </source>
</evidence>
<gene>
    <name evidence="9 11" type="primary">gmk</name>
    <name evidence="11" type="ORF">VB738_07385</name>
</gene>
<evidence type="ECO:0000313" key="12">
    <source>
        <dbReference type="Proteomes" id="UP001304461"/>
    </source>
</evidence>
<dbReference type="PROSITE" id="PS50052">
    <property type="entry name" value="GUANYLATE_KINASE_2"/>
    <property type="match status" value="1"/>
</dbReference>
<dbReference type="PANTHER" id="PTHR23117">
    <property type="entry name" value="GUANYLATE KINASE-RELATED"/>
    <property type="match status" value="1"/>
</dbReference>
<comment type="similarity">
    <text evidence="1 9">Belongs to the guanylate kinase family.</text>
</comment>
<evidence type="ECO:0000256" key="9">
    <source>
        <dbReference type="HAMAP-Rule" id="MF_00328"/>
    </source>
</evidence>
<dbReference type="SUPFAM" id="SSF52540">
    <property type="entry name" value="P-loop containing nucleoside triphosphate hydrolases"/>
    <property type="match status" value="1"/>
</dbReference>
<keyword evidence="5 9" id="KW-0547">Nucleotide-binding</keyword>
<evidence type="ECO:0000256" key="1">
    <source>
        <dbReference type="ARBA" id="ARBA00005790"/>
    </source>
</evidence>
<dbReference type="Gene3D" id="3.40.50.300">
    <property type="entry name" value="P-loop containing nucleotide triphosphate hydrolases"/>
    <property type="match status" value="1"/>
</dbReference>
<reference evidence="11 12" key="1">
    <citation type="submission" date="2023-12" db="EMBL/GenBank/DDBJ databases">
        <title>Baltic Sea Cyanobacteria.</title>
        <authorList>
            <person name="Delbaje E."/>
            <person name="Fewer D.P."/>
            <person name="Shishido T.K."/>
        </authorList>
    </citation>
    <scope>NUCLEOTIDE SEQUENCE [LARGE SCALE GENOMIC DNA]</scope>
    <source>
        <strain evidence="11 12">UHCC 0139</strain>
    </source>
</reference>
<evidence type="ECO:0000256" key="7">
    <source>
        <dbReference type="ARBA" id="ARBA00022840"/>
    </source>
</evidence>
<protein>
    <recommendedName>
        <fullName evidence="3 9">Guanylate kinase</fullName>
        <ecNumber evidence="2 9">2.7.4.8</ecNumber>
    </recommendedName>
    <alternativeName>
        <fullName evidence="8 9">GMP kinase</fullName>
    </alternativeName>
</protein>
<dbReference type="Gene3D" id="3.30.63.10">
    <property type="entry name" value="Guanylate Kinase phosphate binding domain"/>
    <property type="match status" value="1"/>
</dbReference>
<dbReference type="InterPro" id="IPR017665">
    <property type="entry name" value="Guanylate_kinase"/>
</dbReference>
<evidence type="ECO:0000256" key="8">
    <source>
        <dbReference type="ARBA" id="ARBA00030128"/>
    </source>
</evidence>
<evidence type="ECO:0000256" key="3">
    <source>
        <dbReference type="ARBA" id="ARBA00016296"/>
    </source>
</evidence>
<comment type="catalytic activity">
    <reaction evidence="9">
        <text>GMP + ATP = GDP + ADP</text>
        <dbReference type="Rhea" id="RHEA:20780"/>
        <dbReference type="ChEBI" id="CHEBI:30616"/>
        <dbReference type="ChEBI" id="CHEBI:58115"/>
        <dbReference type="ChEBI" id="CHEBI:58189"/>
        <dbReference type="ChEBI" id="CHEBI:456216"/>
        <dbReference type="EC" id="2.7.4.8"/>
    </reaction>
</comment>
<keyword evidence="12" id="KW-1185">Reference proteome</keyword>
<comment type="subcellular location">
    <subcellularLocation>
        <location evidence="9">Cytoplasm</location>
    </subcellularLocation>
</comment>
<evidence type="ECO:0000256" key="4">
    <source>
        <dbReference type="ARBA" id="ARBA00022679"/>
    </source>
</evidence>
<dbReference type="InterPro" id="IPR008145">
    <property type="entry name" value="GK/Ca_channel_bsu"/>
</dbReference>
<dbReference type="RefSeq" id="WP_323305123.1">
    <property type="nucleotide sequence ID" value="NZ_JAYGHX010000003.1"/>
</dbReference>
<comment type="caution">
    <text evidence="11">The sequence shown here is derived from an EMBL/GenBank/DDBJ whole genome shotgun (WGS) entry which is preliminary data.</text>
</comment>
<evidence type="ECO:0000256" key="5">
    <source>
        <dbReference type="ARBA" id="ARBA00022741"/>
    </source>
</evidence>
<keyword evidence="9" id="KW-0963">Cytoplasm</keyword>
<dbReference type="CDD" id="cd00071">
    <property type="entry name" value="GMPK"/>
    <property type="match status" value="1"/>
</dbReference>
<dbReference type="EC" id="2.7.4.8" evidence="2 9"/>
<dbReference type="InterPro" id="IPR020590">
    <property type="entry name" value="Guanylate_kinase_CS"/>
</dbReference>
<evidence type="ECO:0000256" key="2">
    <source>
        <dbReference type="ARBA" id="ARBA00012961"/>
    </source>
</evidence>
<dbReference type="InterPro" id="IPR008144">
    <property type="entry name" value="Guanylate_kin-like_dom"/>
</dbReference>
<comment type="function">
    <text evidence="9">Essential for recycling GMP and indirectly, cGMP.</text>
</comment>
<feature type="binding site" evidence="9">
    <location>
        <begin position="15"/>
        <end position="22"/>
    </location>
    <ligand>
        <name>ATP</name>
        <dbReference type="ChEBI" id="CHEBI:30616"/>
    </ligand>
</feature>
<name>A0ABU5RTJ6_9CYAN</name>
<evidence type="ECO:0000256" key="6">
    <source>
        <dbReference type="ARBA" id="ARBA00022777"/>
    </source>
</evidence>
<dbReference type="GO" id="GO:0004385">
    <property type="term" value="F:GMP kinase activity"/>
    <property type="evidence" value="ECO:0007669"/>
    <property type="project" value="UniProtKB-EC"/>
</dbReference>
<dbReference type="PROSITE" id="PS00856">
    <property type="entry name" value="GUANYLATE_KINASE_1"/>
    <property type="match status" value="1"/>
</dbReference>
<keyword evidence="6 9" id="KW-0418">Kinase</keyword>
<keyword evidence="7 9" id="KW-0067">ATP-binding</keyword>
<dbReference type="PANTHER" id="PTHR23117:SF13">
    <property type="entry name" value="GUANYLATE KINASE"/>
    <property type="match status" value="1"/>
</dbReference>
<evidence type="ECO:0000259" key="10">
    <source>
        <dbReference type="PROSITE" id="PS50052"/>
    </source>
</evidence>
<dbReference type="Pfam" id="PF00625">
    <property type="entry name" value="Guanylate_kin"/>
    <property type="match status" value="1"/>
</dbReference>
<sequence>MDSLPTSGRLTVITGPSGVGKGTLVAGLLQRHPALWLSVSATTRTPRPGEIDGQHYFFLSRPDFEAQVAGGGFLEWAEFAGHLYGTPRAPVEAQLAQGRPVLLEIELEGARQVRRTFPAAFQLLIKPPSFEELERRIRGRGTDSEEAIGRRLARARQELTAEAEFDAVLVNADLDAALRELELLLGFCDAV</sequence>
<keyword evidence="4 9" id="KW-0808">Transferase</keyword>
<dbReference type="NCBIfam" id="TIGR03263">
    <property type="entry name" value="guanyl_kin"/>
    <property type="match status" value="1"/>
</dbReference>
<dbReference type="SMART" id="SM00072">
    <property type="entry name" value="GuKc"/>
    <property type="match status" value="1"/>
</dbReference>
<dbReference type="Proteomes" id="UP001304461">
    <property type="component" value="Unassembled WGS sequence"/>
</dbReference>
<dbReference type="HAMAP" id="MF_00328">
    <property type="entry name" value="Guanylate_kinase"/>
    <property type="match status" value="1"/>
</dbReference>
<feature type="domain" description="Guanylate kinase-like" evidence="10">
    <location>
        <begin position="8"/>
        <end position="186"/>
    </location>
</feature>
<dbReference type="EMBL" id="JAYGHX010000003">
    <property type="protein sequence ID" value="MEA5391083.1"/>
    <property type="molecule type" value="Genomic_DNA"/>
</dbReference>
<organism evidence="11 12">
    <name type="scientific">Cyanobium gracile UHCC 0139</name>
    <dbReference type="NCBI Taxonomy" id="3110308"/>
    <lineage>
        <taxon>Bacteria</taxon>
        <taxon>Bacillati</taxon>
        <taxon>Cyanobacteriota</taxon>
        <taxon>Cyanophyceae</taxon>
        <taxon>Synechococcales</taxon>
        <taxon>Prochlorococcaceae</taxon>
        <taxon>Cyanobium</taxon>
    </lineage>
</organism>
<dbReference type="InterPro" id="IPR027417">
    <property type="entry name" value="P-loop_NTPase"/>
</dbReference>
<proteinExistence type="inferred from homology"/>
<accession>A0ABU5RTJ6</accession>